<organism evidence="2 3">
    <name type="scientific">Castilleja foliolosa</name>
    <dbReference type="NCBI Taxonomy" id="1961234"/>
    <lineage>
        <taxon>Eukaryota</taxon>
        <taxon>Viridiplantae</taxon>
        <taxon>Streptophyta</taxon>
        <taxon>Embryophyta</taxon>
        <taxon>Tracheophyta</taxon>
        <taxon>Spermatophyta</taxon>
        <taxon>Magnoliopsida</taxon>
        <taxon>eudicotyledons</taxon>
        <taxon>Gunneridae</taxon>
        <taxon>Pentapetalae</taxon>
        <taxon>asterids</taxon>
        <taxon>lamiids</taxon>
        <taxon>Lamiales</taxon>
        <taxon>Orobanchaceae</taxon>
        <taxon>Pedicularideae</taxon>
        <taxon>Castillejinae</taxon>
        <taxon>Castilleja</taxon>
    </lineage>
</organism>
<dbReference type="Gene3D" id="1.20.1280.50">
    <property type="match status" value="1"/>
</dbReference>
<dbReference type="PANTHER" id="PTHR31672">
    <property type="entry name" value="BNACNNG10540D PROTEIN"/>
    <property type="match status" value="1"/>
</dbReference>
<dbReference type="EMBL" id="JAVIJP010000028">
    <property type="protein sequence ID" value="KAL3634047.1"/>
    <property type="molecule type" value="Genomic_DNA"/>
</dbReference>
<dbReference type="Proteomes" id="UP001632038">
    <property type="component" value="Unassembled WGS sequence"/>
</dbReference>
<dbReference type="InterPro" id="IPR001810">
    <property type="entry name" value="F-box_dom"/>
</dbReference>
<feature type="domain" description="F-box" evidence="1">
    <location>
        <begin position="23"/>
        <end position="62"/>
    </location>
</feature>
<evidence type="ECO:0000259" key="1">
    <source>
        <dbReference type="SMART" id="SM00256"/>
    </source>
</evidence>
<name>A0ABD3CWJ3_9LAMI</name>
<protein>
    <recommendedName>
        <fullName evidence="1">F-box domain-containing protein</fullName>
    </recommendedName>
</protein>
<comment type="caution">
    <text evidence="2">The sequence shown here is derived from an EMBL/GenBank/DDBJ whole genome shotgun (WGS) entry which is preliminary data.</text>
</comment>
<keyword evidence="3" id="KW-1185">Reference proteome</keyword>
<dbReference type="SUPFAM" id="SSF81383">
    <property type="entry name" value="F-box domain"/>
    <property type="match status" value="1"/>
</dbReference>
<reference evidence="3" key="1">
    <citation type="journal article" date="2024" name="IScience">
        <title>Strigolactones Initiate the Formation of Haustorium-like Structures in Castilleja.</title>
        <authorList>
            <person name="Buerger M."/>
            <person name="Peterson D."/>
            <person name="Chory J."/>
        </authorList>
    </citation>
    <scope>NUCLEOTIDE SEQUENCE [LARGE SCALE GENOMIC DNA]</scope>
</reference>
<proteinExistence type="predicted"/>
<dbReference type="Pfam" id="PF08268">
    <property type="entry name" value="FBA_3"/>
    <property type="match status" value="1"/>
</dbReference>
<dbReference type="Pfam" id="PF00646">
    <property type="entry name" value="F-box"/>
    <property type="match status" value="1"/>
</dbReference>
<gene>
    <name evidence="2" type="ORF">CASFOL_021101</name>
</gene>
<evidence type="ECO:0000313" key="3">
    <source>
        <dbReference type="Proteomes" id="UP001632038"/>
    </source>
</evidence>
<dbReference type="NCBIfam" id="TIGR01640">
    <property type="entry name" value="F_box_assoc_1"/>
    <property type="match status" value="1"/>
</dbReference>
<sequence length="396" mass="45562">MPSKRIRKNSETPTGYAMADCVLPLDMMLCIFTRLPVKSIHRFKSVCKPLRDVLSSPEFAKMHCAQFPLNPENQLVIIKERFKDKRTISMLRIDPDVEKKPILSPQVYNIAEAVNIIGCFNGLICMDFPLRKDKRRRLALWNPALNNMSVSLPVPETEIDSALFLSIGFGYNEEAGDFKVIIIAEFCKDNNKKTSGEVYSSNSNSWSRIDVGFQFDILEDFHTIVNGSPYWEASVDGKWVLVCFDVREMVFKIVPRPKTIPMFKDMLFVDWKGDLGAIMFSEENDSLDVWVFNDVGNIVGWTKKCSFGSIDLNSLNVRRLLECWKDGKIITGVLKDEKIFMFDTENGVVVIDEAGNEWWSNVFHRIEYVESLVYIKGMEKQGMDNKEWKNVFYDSL</sequence>
<dbReference type="InterPro" id="IPR050796">
    <property type="entry name" value="SCF_F-box_component"/>
</dbReference>
<evidence type="ECO:0000313" key="2">
    <source>
        <dbReference type="EMBL" id="KAL3634047.1"/>
    </source>
</evidence>
<dbReference type="SMART" id="SM00256">
    <property type="entry name" value="FBOX"/>
    <property type="match status" value="1"/>
</dbReference>
<dbReference type="InterPro" id="IPR013187">
    <property type="entry name" value="F-box-assoc_dom_typ3"/>
</dbReference>
<accession>A0ABD3CWJ3</accession>
<dbReference type="AlphaFoldDB" id="A0ABD3CWJ3"/>
<dbReference type="PANTHER" id="PTHR31672:SF13">
    <property type="entry name" value="F-BOX PROTEIN CPR30-LIKE"/>
    <property type="match status" value="1"/>
</dbReference>
<dbReference type="InterPro" id="IPR017451">
    <property type="entry name" value="F-box-assoc_interact_dom"/>
</dbReference>
<dbReference type="InterPro" id="IPR036047">
    <property type="entry name" value="F-box-like_dom_sf"/>
</dbReference>